<keyword evidence="4" id="KW-1185">Reference proteome</keyword>
<dbReference type="PANTHER" id="PTHR47481">
    <property type="match status" value="1"/>
</dbReference>
<dbReference type="InterPro" id="IPR054722">
    <property type="entry name" value="PolX-like_BBD"/>
</dbReference>
<sequence length="451" mass="50571">MASSSRRGLARQDSEAPVPPKRNINVSDIEKLRGTENWKMWKFIVKVHLRQGDMLHCLEALPPPNVRGQPNSQEMVDDRDAYTIIVTTLDPRVMSRQQSICVQKSSEHLMQYVLVISLDDFRLKKSCKDAQIRVSTRHQNFATLREYVMAVKEAVSSIAATGKPIEDELTAILLLRNLRPEMRQLRQLIERTCAVTAPNEEEPSLQFSVVVEELLKEARVEETDAVKKESHKVLKFAAQGSRQGAQPNMAAARGQHWRGGGRGGKRKAQSPARRSQYGGPNKHQQTTQTPGTHCTICQKTNHCTSRCFKGPYPPCPHCRRTNHDQKDCRDNQQDQDNSDGVKKFKISGDGPKGPNKWEVKKAGSVANMARTGNKEFEVYVDSACSKTMTGDPTCLQNYCEIKNEPVLCAAGQTLYTKGKGDVHIVTDKNTNLEAIDQCLKIITGKYLSQKM</sequence>
<gene>
    <name evidence="3" type="ORF">KUF71_007502</name>
</gene>
<feature type="region of interest" description="Disordered" evidence="1">
    <location>
        <begin position="322"/>
        <end position="354"/>
    </location>
</feature>
<comment type="caution">
    <text evidence="3">The sequence shown here is derived from an EMBL/GenBank/DDBJ whole genome shotgun (WGS) entry which is preliminary data.</text>
</comment>
<feature type="compositionally biased region" description="Basic and acidic residues" evidence="1">
    <location>
        <begin position="322"/>
        <end position="332"/>
    </location>
</feature>
<evidence type="ECO:0000256" key="1">
    <source>
        <dbReference type="SAM" id="MobiDB-lite"/>
    </source>
</evidence>
<reference evidence="3" key="2">
    <citation type="journal article" date="2023" name="BMC Genomics">
        <title>Pest status, molecular evolution, and epigenetic factors derived from the genome assembly of Frankliniella fusca, a thysanopteran phytovirus vector.</title>
        <authorList>
            <person name="Catto M.A."/>
            <person name="Labadie P.E."/>
            <person name="Jacobson A.L."/>
            <person name="Kennedy G.G."/>
            <person name="Srinivasan R."/>
            <person name="Hunt B.G."/>
        </authorList>
    </citation>
    <scope>NUCLEOTIDE SEQUENCE</scope>
    <source>
        <strain evidence="3">PL_HMW_Pooled</strain>
    </source>
</reference>
<dbReference type="PANTHER" id="PTHR47481:SF31">
    <property type="entry name" value="OS01G0873500 PROTEIN"/>
    <property type="match status" value="1"/>
</dbReference>
<evidence type="ECO:0000259" key="2">
    <source>
        <dbReference type="Pfam" id="PF22936"/>
    </source>
</evidence>
<reference evidence="3" key="1">
    <citation type="submission" date="2021-07" db="EMBL/GenBank/DDBJ databases">
        <authorList>
            <person name="Catto M.A."/>
            <person name="Jacobson A."/>
            <person name="Kennedy G."/>
            <person name="Labadie P."/>
            <person name="Hunt B.G."/>
            <person name="Srinivasan R."/>
        </authorList>
    </citation>
    <scope>NUCLEOTIDE SEQUENCE</scope>
    <source>
        <strain evidence="3">PL_HMW_Pooled</strain>
        <tissue evidence="3">Head</tissue>
    </source>
</reference>
<proteinExistence type="predicted"/>
<feature type="compositionally biased region" description="Polar residues" evidence="1">
    <location>
        <begin position="282"/>
        <end position="292"/>
    </location>
</feature>
<accession>A0AAE1LVS0</accession>
<feature type="region of interest" description="Disordered" evidence="1">
    <location>
        <begin position="238"/>
        <end position="292"/>
    </location>
</feature>
<evidence type="ECO:0000313" key="4">
    <source>
        <dbReference type="Proteomes" id="UP001219518"/>
    </source>
</evidence>
<feature type="region of interest" description="Disordered" evidence="1">
    <location>
        <begin position="1"/>
        <end position="22"/>
    </location>
</feature>
<organism evidence="3 4">
    <name type="scientific">Frankliniella fusca</name>
    <dbReference type="NCBI Taxonomy" id="407009"/>
    <lineage>
        <taxon>Eukaryota</taxon>
        <taxon>Metazoa</taxon>
        <taxon>Ecdysozoa</taxon>
        <taxon>Arthropoda</taxon>
        <taxon>Hexapoda</taxon>
        <taxon>Insecta</taxon>
        <taxon>Pterygota</taxon>
        <taxon>Neoptera</taxon>
        <taxon>Paraneoptera</taxon>
        <taxon>Thysanoptera</taxon>
        <taxon>Terebrantia</taxon>
        <taxon>Thripoidea</taxon>
        <taxon>Thripidae</taxon>
        <taxon>Frankliniella</taxon>
    </lineage>
</organism>
<dbReference type="EMBL" id="JAHWGI010001427">
    <property type="protein sequence ID" value="KAK3931687.1"/>
    <property type="molecule type" value="Genomic_DNA"/>
</dbReference>
<feature type="domain" description="Retrovirus-related Pol polyprotein from transposon TNT 1-94-like beta-barrel" evidence="2">
    <location>
        <begin position="379"/>
        <end position="430"/>
    </location>
</feature>
<dbReference type="Proteomes" id="UP001219518">
    <property type="component" value="Unassembled WGS sequence"/>
</dbReference>
<dbReference type="AlphaFoldDB" id="A0AAE1LVS0"/>
<name>A0AAE1LVS0_9NEOP</name>
<evidence type="ECO:0000313" key="3">
    <source>
        <dbReference type="EMBL" id="KAK3931687.1"/>
    </source>
</evidence>
<dbReference type="Pfam" id="PF22936">
    <property type="entry name" value="Pol_BBD"/>
    <property type="match status" value="1"/>
</dbReference>
<protein>
    <submittedName>
        <fullName evidence="3">Gag polyprotein</fullName>
    </submittedName>
</protein>